<proteinExistence type="inferred from homology"/>
<protein>
    <recommendedName>
        <fullName evidence="4">Ribosomal protein uL3 glutamine methyltransferase</fullName>
        <shortName evidence="4">uL3 MTase</shortName>
        <ecNumber evidence="4">2.1.1.298</ecNumber>
    </recommendedName>
    <alternativeName>
        <fullName evidence="4">N5-glutamine methyltransferase PrmB</fullName>
    </alternativeName>
</protein>
<evidence type="ECO:0000256" key="1">
    <source>
        <dbReference type="ARBA" id="ARBA00022603"/>
    </source>
</evidence>
<dbReference type="PIRSF" id="PIRSF037167">
    <property type="entry name" value="Mtase_YfcB_prd"/>
    <property type="match status" value="1"/>
</dbReference>
<dbReference type="HAMAP" id="MF_02125">
    <property type="entry name" value="L3_methyltr_PrmB"/>
    <property type="match status" value="1"/>
</dbReference>
<dbReference type="GO" id="GO:0005840">
    <property type="term" value="C:ribosome"/>
    <property type="evidence" value="ECO:0007669"/>
    <property type="project" value="UniProtKB-KW"/>
</dbReference>
<dbReference type="Gene3D" id="3.40.50.150">
    <property type="entry name" value="Vaccinia Virus protein VP39"/>
    <property type="match status" value="1"/>
</dbReference>
<dbReference type="InterPro" id="IPR007848">
    <property type="entry name" value="Small_mtfrase_dom"/>
</dbReference>
<dbReference type="PANTHER" id="PTHR47806:SF1">
    <property type="entry name" value="RIBOSOMAL PROTEIN UL3 GLUTAMINE METHYLTRANSFERASE"/>
    <property type="match status" value="1"/>
</dbReference>
<keyword evidence="3 4" id="KW-0949">S-adenosyl-L-methionine</keyword>
<dbReference type="Pfam" id="PF05175">
    <property type="entry name" value="MTS"/>
    <property type="match status" value="1"/>
</dbReference>
<reference evidence="6 7" key="1">
    <citation type="journal article" date="2017" name="Int. J. Syst. Evol. Microbiol.">
        <title>Rouxiella badensis sp. nov. and Rouxiella silvae sp. nov. isolated from peat bog soil in Germany and emendation of the genus description.</title>
        <authorList>
            <person name="Le Fleche-Mateos A."/>
            <person name="Kugler J.H."/>
            <person name="Hansen S.H."/>
            <person name="Syldatk C."/>
            <person name="Hausmann R."/>
            <person name="Lomprez F."/>
            <person name="Vandenbogaert M."/>
            <person name="Manuguerra J.C."/>
            <person name="Grimont P.A."/>
        </authorList>
    </citation>
    <scope>NUCLEOTIDE SEQUENCE [LARGE SCALE GENOMIC DNA]</scope>
    <source>
        <strain evidence="6 7">213</strain>
    </source>
</reference>
<evidence type="ECO:0000259" key="5">
    <source>
        <dbReference type="Pfam" id="PF05175"/>
    </source>
</evidence>
<dbReference type="InterPro" id="IPR004556">
    <property type="entry name" value="HemK-like"/>
</dbReference>
<dbReference type="EC" id="2.1.1.298" evidence="4"/>
<organism evidence="6 7">
    <name type="scientific">Rouxiella silvae</name>
    <dbReference type="NCBI Taxonomy" id="1646373"/>
    <lineage>
        <taxon>Bacteria</taxon>
        <taxon>Pseudomonadati</taxon>
        <taxon>Pseudomonadota</taxon>
        <taxon>Gammaproteobacteria</taxon>
        <taxon>Enterobacterales</taxon>
        <taxon>Yersiniaceae</taxon>
        <taxon>Rouxiella</taxon>
    </lineage>
</organism>
<dbReference type="NCBIfam" id="TIGR03533">
    <property type="entry name" value="L3_gln_methyl"/>
    <property type="match status" value="1"/>
</dbReference>
<keyword evidence="1 4" id="KW-0489">Methyltransferase</keyword>
<evidence type="ECO:0000256" key="2">
    <source>
        <dbReference type="ARBA" id="ARBA00022679"/>
    </source>
</evidence>
<dbReference type="NCBIfam" id="TIGR00536">
    <property type="entry name" value="hemK_fam"/>
    <property type="match status" value="1"/>
</dbReference>
<comment type="caution">
    <text evidence="6">The sequence shown here is derived from an EMBL/GenBank/DDBJ whole genome shotgun (WGS) entry which is preliminary data.</text>
</comment>
<evidence type="ECO:0000256" key="3">
    <source>
        <dbReference type="ARBA" id="ARBA00022691"/>
    </source>
</evidence>
<feature type="domain" description="Methyltransferase small" evidence="5">
    <location>
        <begin position="145"/>
        <end position="229"/>
    </location>
</feature>
<name>A0ABX3U103_9GAMM</name>
<keyword evidence="6" id="KW-0687">Ribonucleoprotein</keyword>
<dbReference type="InterPro" id="IPR029063">
    <property type="entry name" value="SAM-dependent_MTases_sf"/>
</dbReference>
<dbReference type="EMBL" id="MRWD01000023">
    <property type="protein sequence ID" value="ORJ21171.1"/>
    <property type="molecule type" value="Genomic_DNA"/>
</dbReference>
<accession>A0ABX3U103</accession>
<comment type="catalytic activity">
    <reaction evidence="4">
        <text>L-glutaminyl-[ribosomal protein uL3] + S-adenosyl-L-methionine = N(5)-methyl-L-glutaminyl-[ribosomal protein uL3] + S-adenosyl-L-homocysteine + H(+)</text>
        <dbReference type="Rhea" id="RHEA:45020"/>
        <dbReference type="Rhea" id="RHEA-COMP:11063"/>
        <dbReference type="Rhea" id="RHEA-COMP:11064"/>
        <dbReference type="ChEBI" id="CHEBI:15378"/>
        <dbReference type="ChEBI" id="CHEBI:30011"/>
        <dbReference type="ChEBI" id="CHEBI:57856"/>
        <dbReference type="ChEBI" id="CHEBI:59789"/>
        <dbReference type="ChEBI" id="CHEBI:61891"/>
        <dbReference type="EC" id="2.1.1.298"/>
    </reaction>
</comment>
<keyword evidence="6" id="KW-0689">Ribosomal protein</keyword>
<comment type="similarity">
    <text evidence="4">Belongs to the protein N5-glutamine methyltransferase family. PrmB subfamily.</text>
</comment>
<dbReference type="Proteomes" id="UP000192722">
    <property type="component" value="Unassembled WGS sequence"/>
</dbReference>
<dbReference type="InterPro" id="IPR002052">
    <property type="entry name" value="DNA_methylase_N6_adenine_CS"/>
</dbReference>
<sequence>MAVNKATRRTQERKLDKIFVDEAVSELHTIQDMLRWTVSRLNAANVYYGHGTDNPWDEAVQLVLPSVFLPLDIPEDMHTARLTSSERHRIVERVIRRVNERVPVAYLTNKAWFCGMEFYVDERVLVPRSPIAELINNRFAGILQHQPEHILDMCTGSGCIAIACAYAFPETEVDAVDISADALAVAERNIDTHCIEQWVTPIRSDLFRELPVLQYDLIVTNPPYVDEDDMADLPDEYRHEPELGLASGSDGLKLTRRILACAPDYLTDNGVLVCEVGNSMVHLMEQYPDIPFTWLEFENGGDGVFMLTKQQLQDCAAHFSIYRS</sequence>
<evidence type="ECO:0000256" key="4">
    <source>
        <dbReference type="HAMAP-Rule" id="MF_02125"/>
    </source>
</evidence>
<dbReference type="GO" id="GO:0032259">
    <property type="term" value="P:methylation"/>
    <property type="evidence" value="ECO:0007669"/>
    <property type="project" value="UniProtKB-KW"/>
</dbReference>
<dbReference type="Gene3D" id="1.10.8.10">
    <property type="entry name" value="DNA helicase RuvA subunit, C-terminal domain"/>
    <property type="match status" value="1"/>
</dbReference>
<dbReference type="PROSITE" id="PS00092">
    <property type="entry name" value="N6_MTASE"/>
    <property type="match status" value="1"/>
</dbReference>
<dbReference type="CDD" id="cd02440">
    <property type="entry name" value="AdoMet_MTases"/>
    <property type="match status" value="1"/>
</dbReference>
<comment type="function">
    <text evidence="4">Methylates ribosomal protein uL3 on a specific glutamine residue.</text>
</comment>
<dbReference type="InterPro" id="IPR017127">
    <property type="entry name" value="Ribosome_uL3_MTase"/>
</dbReference>
<keyword evidence="2 4" id="KW-0808">Transferase</keyword>
<dbReference type="PANTHER" id="PTHR47806">
    <property type="entry name" value="50S RIBOSOMAL PROTEIN L3 GLUTAMINE METHYLTRANSFERASE"/>
    <property type="match status" value="1"/>
</dbReference>
<gene>
    <name evidence="4" type="primary">prmB</name>
    <name evidence="6" type="ORF">BS639_11115</name>
</gene>
<dbReference type="SUPFAM" id="SSF53335">
    <property type="entry name" value="S-adenosyl-L-methionine-dependent methyltransferases"/>
    <property type="match status" value="1"/>
</dbReference>
<dbReference type="GO" id="GO:0008168">
    <property type="term" value="F:methyltransferase activity"/>
    <property type="evidence" value="ECO:0007669"/>
    <property type="project" value="UniProtKB-KW"/>
</dbReference>
<evidence type="ECO:0000313" key="6">
    <source>
        <dbReference type="EMBL" id="ORJ21171.1"/>
    </source>
</evidence>
<evidence type="ECO:0000313" key="7">
    <source>
        <dbReference type="Proteomes" id="UP000192722"/>
    </source>
</evidence>
<keyword evidence="7" id="KW-1185">Reference proteome</keyword>